<keyword evidence="1" id="KW-0812">Transmembrane</keyword>
<feature type="transmembrane region" description="Helical" evidence="1">
    <location>
        <begin position="6"/>
        <end position="24"/>
    </location>
</feature>
<evidence type="ECO:0000256" key="1">
    <source>
        <dbReference type="SAM" id="Phobius"/>
    </source>
</evidence>
<dbReference type="Proteomes" id="UP000184512">
    <property type="component" value="Unassembled WGS sequence"/>
</dbReference>
<feature type="transmembrane region" description="Helical" evidence="1">
    <location>
        <begin position="99"/>
        <end position="118"/>
    </location>
</feature>
<protein>
    <submittedName>
        <fullName evidence="2">Uncharacterized protein</fullName>
    </submittedName>
</protein>
<feature type="transmembrane region" description="Helical" evidence="1">
    <location>
        <begin position="45"/>
        <end position="66"/>
    </location>
</feature>
<feature type="transmembrane region" description="Helical" evidence="1">
    <location>
        <begin position="186"/>
        <end position="205"/>
    </location>
</feature>
<dbReference type="RefSeq" id="WP_073189779.1">
    <property type="nucleotide sequence ID" value="NZ_FQZG01000068.1"/>
</dbReference>
<dbReference type="AlphaFoldDB" id="A0A1M6L7V7"/>
<sequence length="261" mass="26648">MSDIGASLIVLAGLIGIYLLLFRSMRGTAGPARSLAGLENYGESAWGVALLSGFAVGDILRALGAWGQTPDALGQAATLAVILTIVVGWSCGFGAGRSVLVTLPAALVGAFAAILKSIDTVREAAASGDWTLVAMVVGVGILFGFLLVARFLISPRAMAGLAWYAALEVVLLLAGPFGASLGDLDVGGVVVLPLLQIGIPIALALMPSVVLNLFACGVVLAEFYLAFLGYGGDFLTTAAFAITALVGYLIGAWMRRGFGAR</sequence>
<keyword evidence="1" id="KW-1133">Transmembrane helix</keyword>
<name>A0A1M6L7V7_9ACTN</name>
<gene>
    <name evidence="2" type="ORF">SAMN02745244_03011</name>
</gene>
<feature type="transmembrane region" description="Helical" evidence="1">
    <location>
        <begin position="72"/>
        <end position="92"/>
    </location>
</feature>
<feature type="transmembrane region" description="Helical" evidence="1">
    <location>
        <begin position="210"/>
        <end position="228"/>
    </location>
</feature>
<accession>A0A1M6L7V7</accession>
<keyword evidence="3" id="KW-1185">Reference proteome</keyword>
<reference evidence="3" key="1">
    <citation type="submission" date="2016-11" db="EMBL/GenBank/DDBJ databases">
        <authorList>
            <person name="Varghese N."/>
            <person name="Submissions S."/>
        </authorList>
    </citation>
    <scope>NUCLEOTIDE SEQUENCE [LARGE SCALE GENOMIC DNA]</scope>
    <source>
        <strain evidence="3">DSM 12906</strain>
    </source>
</reference>
<feature type="transmembrane region" description="Helical" evidence="1">
    <location>
        <begin position="161"/>
        <end position="180"/>
    </location>
</feature>
<evidence type="ECO:0000313" key="3">
    <source>
        <dbReference type="Proteomes" id="UP000184512"/>
    </source>
</evidence>
<keyword evidence="1" id="KW-0472">Membrane</keyword>
<feature type="transmembrane region" description="Helical" evidence="1">
    <location>
        <begin position="130"/>
        <end position="149"/>
    </location>
</feature>
<evidence type="ECO:0000313" key="2">
    <source>
        <dbReference type="EMBL" id="SHJ67318.1"/>
    </source>
</evidence>
<organism evidence="2 3">
    <name type="scientific">Tessaracoccus bendigoensis DSM 12906</name>
    <dbReference type="NCBI Taxonomy" id="1123357"/>
    <lineage>
        <taxon>Bacteria</taxon>
        <taxon>Bacillati</taxon>
        <taxon>Actinomycetota</taxon>
        <taxon>Actinomycetes</taxon>
        <taxon>Propionibacteriales</taxon>
        <taxon>Propionibacteriaceae</taxon>
        <taxon>Tessaracoccus</taxon>
    </lineage>
</organism>
<feature type="transmembrane region" description="Helical" evidence="1">
    <location>
        <begin position="234"/>
        <end position="254"/>
    </location>
</feature>
<dbReference type="EMBL" id="FQZG01000068">
    <property type="protein sequence ID" value="SHJ67318.1"/>
    <property type="molecule type" value="Genomic_DNA"/>
</dbReference>
<proteinExistence type="predicted"/>